<evidence type="ECO:0000256" key="2">
    <source>
        <dbReference type="ARBA" id="ARBA00006696"/>
    </source>
</evidence>
<dbReference type="GO" id="GO:0016787">
    <property type="term" value="F:hydrolase activity"/>
    <property type="evidence" value="ECO:0007669"/>
    <property type="project" value="UniProtKB-KW"/>
</dbReference>
<keyword evidence="3 6" id="KW-0479">Metal-binding</keyword>
<evidence type="ECO:0000313" key="7">
    <source>
        <dbReference type="EMBL" id="CAK8054902.1"/>
    </source>
</evidence>
<evidence type="ECO:0000256" key="4">
    <source>
        <dbReference type="ARBA" id="ARBA00022801"/>
    </source>
</evidence>
<dbReference type="RefSeq" id="WP_349642444.1">
    <property type="nucleotide sequence ID" value="NZ_CAWVOH010000004.1"/>
</dbReference>
<protein>
    <recommendedName>
        <fullName evidence="6">Acid sugar phosphatase</fullName>
        <ecNumber evidence="6">3.1.3.-</ecNumber>
    </recommendedName>
</protein>
<evidence type="ECO:0000313" key="8">
    <source>
        <dbReference type="Proteomes" id="UP001314241"/>
    </source>
</evidence>
<sequence>MTVKNDAYLIDLDGTIYHGTNPIPAAKRFIERLQAANIPYLFVTNNSTKTPEDVAENLTQNHHIPTTPDQVYTSALATADYVKKLAGGKAKKVYLIGEEGLKIALEDAGLKLVDNQDADYVVMGLDRQFDYHKLTIGTLAIQAGAKFIATNADTNLPSEKGMMPGAGSLVAAMQTATGQTPIIIAKPSLPIMEGALDRLGHPAHPVMVGDNYNTDILAGINAKIDTLLVYTGVSSRDDIAKVAAKPTYEINNFDEWSF</sequence>
<comment type="caution">
    <text evidence="7">The sequence shown here is derived from an EMBL/GenBank/DDBJ whole genome shotgun (WGS) entry which is preliminary data.</text>
</comment>
<dbReference type="NCBIfam" id="TIGR01457">
    <property type="entry name" value="HAD-SF-IIA-hyp2"/>
    <property type="match status" value="1"/>
</dbReference>
<keyword evidence="4 7" id="KW-0378">Hydrolase</keyword>
<dbReference type="InterPro" id="IPR023214">
    <property type="entry name" value="HAD_sf"/>
</dbReference>
<dbReference type="Pfam" id="PF13344">
    <property type="entry name" value="Hydrolase_6"/>
    <property type="match status" value="1"/>
</dbReference>
<dbReference type="SUPFAM" id="SSF56784">
    <property type="entry name" value="HAD-like"/>
    <property type="match status" value="1"/>
</dbReference>
<dbReference type="CDD" id="cd07530">
    <property type="entry name" value="HAD_Pase_UmpH-like"/>
    <property type="match status" value="1"/>
</dbReference>
<dbReference type="SFLD" id="SFLDS00003">
    <property type="entry name" value="Haloacid_Dehalogenase"/>
    <property type="match status" value="1"/>
</dbReference>
<dbReference type="InterPro" id="IPR006354">
    <property type="entry name" value="HAD-SF_hydro_IIA_hyp1"/>
</dbReference>
<dbReference type="EC" id="3.1.3.-" evidence="6"/>
<dbReference type="InterPro" id="IPR006357">
    <property type="entry name" value="HAD-SF_hydro_IIA"/>
</dbReference>
<organism evidence="7 8">
    <name type="scientific">Eupransor demetentiae</name>
    <dbReference type="NCBI Taxonomy" id="3109584"/>
    <lineage>
        <taxon>Bacteria</taxon>
        <taxon>Bacillati</taxon>
        <taxon>Bacillota</taxon>
        <taxon>Bacilli</taxon>
        <taxon>Lactobacillales</taxon>
        <taxon>Lactobacillaceae</taxon>
        <taxon>Eupransor</taxon>
    </lineage>
</organism>
<dbReference type="PANTHER" id="PTHR19288:SF46">
    <property type="entry name" value="HALOACID DEHALOGENASE-LIKE HYDROLASE DOMAIN-CONTAINING PROTEIN 2"/>
    <property type="match status" value="1"/>
</dbReference>
<dbReference type="PANTHER" id="PTHR19288">
    <property type="entry name" value="4-NITROPHENYLPHOSPHATASE-RELATED"/>
    <property type="match status" value="1"/>
</dbReference>
<accession>A0ABP0EU62</accession>
<dbReference type="Gene3D" id="3.40.50.1000">
    <property type="entry name" value="HAD superfamily/HAD-like"/>
    <property type="match status" value="2"/>
</dbReference>
<dbReference type="InterPro" id="IPR036412">
    <property type="entry name" value="HAD-like_sf"/>
</dbReference>
<evidence type="ECO:0000256" key="1">
    <source>
        <dbReference type="ARBA" id="ARBA00001946"/>
    </source>
</evidence>
<gene>
    <name evidence="7" type="ORF">R54876_GBNLAHCA_01485</name>
</gene>
<dbReference type="EMBL" id="CAWVOH010000004">
    <property type="protein sequence ID" value="CAK8054902.1"/>
    <property type="molecule type" value="Genomic_DNA"/>
</dbReference>
<keyword evidence="5 6" id="KW-0460">Magnesium</keyword>
<comment type="similarity">
    <text evidence="2 6">Belongs to the HAD-like hydrolase superfamily. NagD family.</text>
</comment>
<keyword evidence="8" id="KW-1185">Reference proteome</keyword>
<dbReference type="NCBIfam" id="TIGR01460">
    <property type="entry name" value="HAD-SF-IIA"/>
    <property type="match status" value="1"/>
</dbReference>
<name>A0ABP0EU62_9LACO</name>
<comment type="cofactor">
    <cofactor evidence="1 6">
        <name>Mg(2+)</name>
        <dbReference type="ChEBI" id="CHEBI:18420"/>
    </cofactor>
</comment>
<evidence type="ECO:0000256" key="5">
    <source>
        <dbReference type="ARBA" id="ARBA00022842"/>
    </source>
</evidence>
<reference evidence="7 8" key="1">
    <citation type="submission" date="2024-01" db="EMBL/GenBank/DDBJ databases">
        <authorList>
            <person name="Botero Cardona J."/>
        </authorList>
    </citation>
    <scope>NUCLEOTIDE SEQUENCE [LARGE SCALE GENOMIC DNA]</scope>
    <source>
        <strain evidence="7 8">LMG 33000</strain>
    </source>
</reference>
<proteinExistence type="inferred from homology"/>
<evidence type="ECO:0000256" key="6">
    <source>
        <dbReference type="PIRNR" id="PIRNR000915"/>
    </source>
</evidence>
<dbReference type="SFLD" id="SFLDG01139">
    <property type="entry name" value="C2.A:_Pyridoxal_Phosphate_Phos"/>
    <property type="match status" value="1"/>
</dbReference>
<evidence type="ECO:0000256" key="3">
    <source>
        <dbReference type="ARBA" id="ARBA00022723"/>
    </source>
</evidence>
<dbReference type="Proteomes" id="UP001314241">
    <property type="component" value="Unassembled WGS sequence"/>
</dbReference>
<dbReference type="PIRSF" id="PIRSF000915">
    <property type="entry name" value="PGP-type_phosphatase"/>
    <property type="match status" value="1"/>
</dbReference>
<dbReference type="Pfam" id="PF13242">
    <property type="entry name" value="Hydrolase_like"/>
    <property type="match status" value="1"/>
</dbReference>
<comment type="function">
    <text evidence="6">Catalyzes the dephosphorylation of 2-6 carbon acid sugars in vitro.</text>
</comment>